<dbReference type="Gene3D" id="3.40.50.300">
    <property type="entry name" value="P-loop containing nucleotide triphosphate hydrolases"/>
    <property type="match status" value="3"/>
</dbReference>
<dbReference type="NCBIfam" id="NF000355">
    <property type="entry name" value="ribo_prot_ABC_F"/>
    <property type="match status" value="1"/>
</dbReference>
<dbReference type="RefSeq" id="WP_072743644.1">
    <property type="nucleotide sequence ID" value="NZ_FQXR01000004.1"/>
</dbReference>
<evidence type="ECO:0000256" key="1">
    <source>
        <dbReference type="ARBA" id="ARBA00022737"/>
    </source>
</evidence>
<keyword evidence="4" id="KW-0175">Coiled coil</keyword>
<dbReference type="InterPro" id="IPR003439">
    <property type="entry name" value="ABC_transporter-like_ATP-bd"/>
</dbReference>
<feature type="domain" description="ABC transporter" evidence="5">
    <location>
        <begin position="289"/>
        <end position="497"/>
    </location>
</feature>
<dbReference type="EMBL" id="FQXR01000004">
    <property type="protein sequence ID" value="SHH77193.1"/>
    <property type="molecule type" value="Genomic_DNA"/>
</dbReference>
<dbReference type="GO" id="GO:0005524">
    <property type="term" value="F:ATP binding"/>
    <property type="evidence" value="ECO:0007669"/>
    <property type="project" value="UniProtKB-KW"/>
</dbReference>
<sequence>MLCFKANDVKMYFGNRLILDIKDLKIYSEDKIGVVGLNGSGKTTLLNLISNQIKPDQGYIKTYGKISYIKQLEYEKGSKIDGKYLSQLGLKGKDQKVMSGGEITRMKIAKSLSVYSDILLADEPTSNLDLEGIQFLIDRLLNYQNAIVLVSHDRDLLDTVCNKIIEIQDGELRIYNGNYSEYEEQKLVEQKNKETEYEKYIQKKEELERAIVHISNKSRTTKKAPKRMGNSEARLHKMGNQNAKKNLDNSFKAMETRLEKLEVKEKVKEIEEIDFDMVGVKDIHSKIVIEGKNINKSFGEKIIFKNGEFQIYNGSKVALIGPNGCGKTTLLKIILNGEKGIRISKAADIGYFAQDLNILKEDKTILENVMELTMSDEGVCRTILSRLLIKKDDVYKKVSILSGGERVKVSFAKIFLSNFNILILDEPTNYLDIYSVEAMENAIKSYNGTILFVSHDKRFLEQVADTIMYIEDYKIHNYDGNYKEYIRSKNRQDAQEAKENKEKRAILEHRMTEILGKISVASSKDDIRALDEEYKEILEKLKQF</sequence>
<keyword evidence="7" id="KW-1185">Reference proteome</keyword>
<dbReference type="CDD" id="cd03221">
    <property type="entry name" value="ABCF_EF-3"/>
    <property type="match status" value="2"/>
</dbReference>
<keyword evidence="2" id="KW-0547">Nucleotide-binding</keyword>
<keyword evidence="1" id="KW-0677">Repeat</keyword>
<name>A0A1M5VQI2_9FIRM</name>
<evidence type="ECO:0000256" key="3">
    <source>
        <dbReference type="ARBA" id="ARBA00022840"/>
    </source>
</evidence>
<dbReference type="OrthoDB" id="1624247at2"/>
<accession>A0A1M5VQI2</accession>
<dbReference type="GO" id="GO:0016887">
    <property type="term" value="F:ATP hydrolysis activity"/>
    <property type="evidence" value="ECO:0007669"/>
    <property type="project" value="InterPro"/>
</dbReference>
<evidence type="ECO:0000259" key="5">
    <source>
        <dbReference type="PROSITE" id="PS50893"/>
    </source>
</evidence>
<evidence type="ECO:0000256" key="2">
    <source>
        <dbReference type="ARBA" id="ARBA00022741"/>
    </source>
</evidence>
<evidence type="ECO:0000313" key="7">
    <source>
        <dbReference type="Proteomes" id="UP000184389"/>
    </source>
</evidence>
<keyword evidence="3 6" id="KW-0067">ATP-binding</keyword>
<dbReference type="SUPFAM" id="SSF52540">
    <property type="entry name" value="P-loop containing nucleoside triphosphate hydrolases"/>
    <property type="match status" value="2"/>
</dbReference>
<dbReference type="Pfam" id="PF12848">
    <property type="entry name" value="ABC_tran_Xtn"/>
    <property type="match status" value="1"/>
</dbReference>
<dbReference type="STRING" id="1123281.SAMN02745180_00994"/>
<dbReference type="AlphaFoldDB" id="A0A1M5VQI2"/>
<proteinExistence type="predicted"/>
<dbReference type="InterPro" id="IPR027417">
    <property type="entry name" value="P-loop_NTPase"/>
</dbReference>
<dbReference type="PROSITE" id="PS00211">
    <property type="entry name" value="ABC_TRANSPORTER_1"/>
    <property type="match status" value="2"/>
</dbReference>
<evidence type="ECO:0000256" key="4">
    <source>
        <dbReference type="SAM" id="Coils"/>
    </source>
</evidence>
<feature type="coiled-coil region" evidence="4">
    <location>
        <begin position="190"/>
        <end position="217"/>
    </location>
</feature>
<dbReference type="InterPro" id="IPR017871">
    <property type="entry name" value="ABC_transporter-like_CS"/>
</dbReference>
<dbReference type="SMART" id="SM00382">
    <property type="entry name" value="AAA"/>
    <property type="match status" value="2"/>
</dbReference>
<dbReference type="InterPro" id="IPR003593">
    <property type="entry name" value="AAA+_ATPase"/>
</dbReference>
<evidence type="ECO:0000313" key="6">
    <source>
        <dbReference type="EMBL" id="SHH77193.1"/>
    </source>
</evidence>
<feature type="domain" description="ABC transporter" evidence="5">
    <location>
        <begin position="4"/>
        <end position="194"/>
    </location>
</feature>
<dbReference type="Proteomes" id="UP000184389">
    <property type="component" value="Unassembled WGS sequence"/>
</dbReference>
<gene>
    <name evidence="6" type="ORF">SAMN02745180_00994</name>
</gene>
<dbReference type="PROSITE" id="PS50893">
    <property type="entry name" value="ABC_TRANSPORTER_2"/>
    <property type="match status" value="2"/>
</dbReference>
<protein>
    <submittedName>
        <fullName evidence="6">Macrolide transport system ATP-binding/permease protein</fullName>
    </submittedName>
</protein>
<reference evidence="6 7" key="1">
    <citation type="submission" date="2016-11" db="EMBL/GenBank/DDBJ databases">
        <authorList>
            <person name="Jaros S."/>
            <person name="Januszkiewicz K."/>
            <person name="Wedrychowicz H."/>
        </authorList>
    </citation>
    <scope>NUCLEOTIDE SEQUENCE [LARGE SCALE GENOMIC DNA]</scope>
    <source>
        <strain evidence="6 7">DSM 13106</strain>
    </source>
</reference>
<organism evidence="6 7">
    <name type="scientific">Sporanaerobacter acetigenes DSM 13106</name>
    <dbReference type="NCBI Taxonomy" id="1123281"/>
    <lineage>
        <taxon>Bacteria</taxon>
        <taxon>Bacillati</taxon>
        <taxon>Bacillota</taxon>
        <taxon>Tissierellia</taxon>
        <taxon>Tissierellales</taxon>
        <taxon>Sporanaerobacteraceae</taxon>
        <taxon>Sporanaerobacter</taxon>
    </lineage>
</organism>
<dbReference type="PANTHER" id="PTHR19211">
    <property type="entry name" value="ATP-BINDING TRANSPORT PROTEIN-RELATED"/>
    <property type="match status" value="1"/>
</dbReference>
<dbReference type="PANTHER" id="PTHR19211:SF100">
    <property type="entry name" value="RIBOSOME PROTECTION PROTEIN VMLR"/>
    <property type="match status" value="1"/>
</dbReference>
<dbReference type="InterPro" id="IPR032781">
    <property type="entry name" value="ABC_tran_Xtn"/>
</dbReference>
<dbReference type="InterPro" id="IPR050611">
    <property type="entry name" value="ABCF"/>
</dbReference>
<dbReference type="Pfam" id="PF00005">
    <property type="entry name" value="ABC_tran"/>
    <property type="match status" value="2"/>
</dbReference>